<dbReference type="GO" id="GO:0005886">
    <property type="term" value="C:plasma membrane"/>
    <property type="evidence" value="ECO:0007669"/>
    <property type="project" value="TreeGrafter"/>
</dbReference>
<evidence type="ECO:0000256" key="8">
    <source>
        <dbReference type="ARBA" id="ARBA00022989"/>
    </source>
</evidence>
<keyword evidence="9 10" id="KW-0472">Membrane</keyword>
<dbReference type="InterPro" id="IPR003594">
    <property type="entry name" value="HATPase_dom"/>
</dbReference>
<dbReference type="InterPro" id="IPR005467">
    <property type="entry name" value="His_kinase_dom"/>
</dbReference>
<evidence type="ECO:0000256" key="7">
    <source>
        <dbReference type="ARBA" id="ARBA00022777"/>
    </source>
</evidence>
<dbReference type="PROSITE" id="PS50109">
    <property type="entry name" value="HIS_KIN"/>
    <property type="match status" value="1"/>
</dbReference>
<keyword evidence="8 10" id="KW-1133">Transmembrane helix</keyword>
<evidence type="ECO:0000313" key="13">
    <source>
        <dbReference type="Proteomes" id="UP000307378"/>
    </source>
</evidence>
<dbReference type="PANTHER" id="PTHR45436">
    <property type="entry name" value="SENSOR HISTIDINE KINASE YKOH"/>
    <property type="match status" value="1"/>
</dbReference>
<dbReference type="SMART" id="SM00387">
    <property type="entry name" value="HATPase_c"/>
    <property type="match status" value="1"/>
</dbReference>
<dbReference type="InterPro" id="IPR003661">
    <property type="entry name" value="HisK_dim/P_dom"/>
</dbReference>
<proteinExistence type="predicted"/>
<dbReference type="EMBL" id="STGU01000004">
    <property type="protein sequence ID" value="THV36744.1"/>
    <property type="molecule type" value="Genomic_DNA"/>
</dbReference>
<dbReference type="PRINTS" id="PR00344">
    <property type="entry name" value="BCTRLSENSOR"/>
</dbReference>
<evidence type="ECO:0000256" key="6">
    <source>
        <dbReference type="ARBA" id="ARBA00022692"/>
    </source>
</evidence>
<reference evidence="12 13" key="1">
    <citation type="submission" date="2019-04" db="EMBL/GenBank/DDBJ databases">
        <title>genome sequence of strain W3.</title>
        <authorList>
            <person name="Gao J."/>
            <person name="Sun J."/>
        </authorList>
    </citation>
    <scope>NUCLEOTIDE SEQUENCE [LARGE SCALE GENOMIC DNA]</scope>
    <source>
        <strain evidence="12 13">W3</strain>
    </source>
</reference>
<dbReference type="Gene3D" id="3.30.565.10">
    <property type="entry name" value="Histidine kinase-like ATPase, C-terminal domain"/>
    <property type="match status" value="1"/>
</dbReference>
<dbReference type="AlphaFoldDB" id="A0A4S8Q8R1"/>
<dbReference type="InterPro" id="IPR036097">
    <property type="entry name" value="HisK_dim/P_sf"/>
</dbReference>
<evidence type="ECO:0000256" key="3">
    <source>
        <dbReference type="ARBA" id="ARBA00012438"/>
    </source>
</evidence>
<keyword evidence="4" id="KW-0597">Phosphoprotein</keyword>
<evidence type="ECO:0000256" key="9">
    <source>
        <dbReference type="ARBA" id="ARBA00023136"/>
    </source>
</evidence>
<dbReference type="InterPro" id="IPR036890">
    <property type="entry name" value="HATPase_C_sf"/>
</dbReference>
<name>A0A4S8Q8R1_9HYPH</name>
<evidence type="ECO:0000259" key="11">
    <source>
        <dbReference type="PROSITE" id="PS50109"/>
    </source>
</evidence>
<feature type="transmembrane region" description="Helical" evidence="10">
    <location>
        <begin position="161"/>
        <end position="186"/>
    </location>
</feature>
<dbReference type="SUPFAM" id="SSF47384">
    <property type="entry name" value="Homodimeric domain of signal transducing histidine kinase"/>
    <property type="match status" value="1"/>
</dbReference>
<dbReference type="RefSeq" id="WP_136540087.1">
    <property type="nucleotide sequence ID" value="NZ_STGU01000004.1"/>
</dbReference>
<evidence type="ECO:0000256" key="5">
    <source>
        <dbReference type="ARBA" id="ARBA00022679"/>
    </source>
</evidence>
<dbReference type="InterPro" id="IPR050428">
    <property type="entry name" value="TCS_sensor_his_kinase"/>
</dbReference>
<evidence type="ECO:0000256" key="2">
    <source>
        <dbReference type="ARBA" id="ARBA00004370"/>
    </source>
</evidence>
<dbReference type="Pfam" id="PF02518">
    <property type="entry name" value="HATPase_c"/>
    <property type="match status" value="1"/>
</dbReference>
<evidence type="ECO:0000256" key="10">
    <source>
        <dbReference type="SAM" id="Phobius"/>
    </source>
</evidence>
<keyword evidence="6 10" id="KW-0812">Transmembrane</keyword>
<dbReference type="PANTHER" id="PTHR45436:SF5">
    <property type="entry name" value="SENSOR HISTIDINE KINASE TRCS"/>
    <property type="match status" value="1"/>
</dbReference>
<evidence type="ECO:0000313" key="12">
    <source>
        <dbReference type="EMBL" id="THV36744.1"/>
    </source>
</evidence>
<protein>
    <recommendedName>
        <fullName evidence="3">histidine kinase</fullName>
        <ecNumber evidence="3">2.7.13.3</ecNumber>
    </recommendedName>
</protein>
<evidence type="ECO:0000256" key="4">
    <source>
        <dbReference type="ARBA" id="ARBA00022553"/>
    </source>
</evidence>
<comment type="caution">
    <text evidence="12">The sequence shown here is derived from an EMBL/GenBank/DDBJ whole genome shotgun (WGS) entry which is preliminary data.</text>
</comment>
<comment type="catalytic activity">
    <reaction evidence="1">
        <text>ATP + protein L-histidine = ADP + protein N-phospho-L-histidine.</text>
        <dbReference type="EC" id="2.7.13.3"/>
    </reaction>
</comment>
<dbReference type="Proteomes" id="UP000307378">
    <property type="component" value="Unassembled WGS sequence"/>
</dbReference>
<keyword evidence="5" id="KW-0808">Transferase</keyword>
<organism evidence="12 13">
    <name type="scientific">Rhizobium rosettiformans W3</name>
    <dbReference type="NCBI Taxonomy" id="538378"/>
    <lineage>
        <taxon>Bacteria</taxon>
        <taxon>Pseudomonadati</taxon>
        <taxon>Pseudomonadota</taxon>
        <taxon>Alphaproteobacteria</taxon>
        <taxon>Hyphomicrobiales</taxon>
        <taxon>Rhizobiaceae</taxon>
        <taxon>Rhizobium/Agrobacterium group</taxon>
        <taxon>Rhizobium</taxon>
    </lineage>
</organism>
<dbReference type="CDD" id="cd00082">
    <property type="entry name" value="HisKA"/>
    <property type="match status" value="1"/>
</dbReference>
<evidence type="ECO:0000256" key="1">
    <source>
        <dbReference type="ARBA" id="ARBA00000085"/>
    </source>
</evidence>
<accession>A0A4S8Q8R1</accession>
<dbReference type="Gene3D" id="1.10.287.130">
    <property type="match status" value="1"/>
</dbReference>
<keyword evidence="7 12" id="KW-0418">Kinase</keyword>
<gene>
    <name evidence="12" type="ORF">FAA86_09590</name>
</gene>
<dbReference type="InterPro" id="IPR004358">
    <property type="entry name" value="Sig_transdc_His_kin-like_C"/>
</dbReference>
<comment type="subcellular location">
    <subcellularLocation>
        <location evidence="2">Membrane</location>
    </subcellularLocation>
</comment>
<dbReference type="GO" id="GO:0000155">
    <property type="term" value="F:phosphorelay sensor kinase activity"/>
    <property type="evidence" value="ECO:0007669"/>
    <property type="project" value="InterPro"/>
</dbReference>
<sequence length="440" mass="47125">MIQSLRLRLLGGAVLAIAFILLLVASGLSRIFSNYVADRYQADMSAIIDQLAAGVEFDGPQARMTAEPGDPRFELPGSGLYWQVIGENGLVFRSRSLWDVELSTDALQAGPYGFRQAQGPDGAPLLVQLRDLVVETPDGNHPLTLLAAFDRNVMDNAISEYHGAMTIMLVLTAAVLLAAAFLQVGVGLAPLSRLQNELALVRSGRTDQLPDAGPTELRPLVGELNGLLKERETAVERARARASDLAHGLKTPLTVLLQLADNLPKREQTLIRQQVDLIRQRADRQLQSARLGVEQMAQTGLASLTGKLISVLAPVTAARGVKWKVEIDEAMTADIDPADLAEALGNVLDNATRYAEKTISISAEREGAFLRLDVEDDGPGVNDEDLVAISQRGVHLAEDEGTGLGLAISSDVLTAYGGRITFARSDIGGLKASLYLPGQA</sequence>
<feature type="domain" description="Histidine kinase" evidence="11">
    <location>
        <begin position="244"/>
        <end position="440"/>
    </location>
</feature>
<dbReference type="EC" id="2.7.13.3" evidence="3"/>
<dbReference type="SUPFAM" id="SSF55874">
    <property type="entry name" value="ATPase domain of HSP90 chaperone/DNA topoisomerase II/histidine kinase"/>
    <property type="match status" value="1"/>
</dbReference>